<keyword evidence="1" id="KW-0479">Metal-binding</keyword>
<dbReference type="InterPro" id="IPR001841">
    <property type="entry name" value="Znf_RING"/>
</dbReference>
<dbReference type="EMBL" id="MU853808">
    <property type="protein sequence ID" value="KAK3939612.1"/>
    <property type="molecule type" value="Genomic_DNA"/>
</dbReference>
<proteinExistence type="predicted"/>
<dbReference type="Pfam" id="PF13639">
    <property type="entry name" value="zf-RING_2"/>
    <property type="match status" value="1"/>
</dbReference>
<protein>
    <recommendedName>
        <fullName evidence="2">RING-type domain-containing protein</fullName>
    </recommendedName>
</protein>
<keyword evidence="1" id="KW-0862">Zinc</keyword>
<dbReference type="CDD" id="cd16448">
    <property type="entry name" value="RING-H2"/>
    <property type="match status" value="1"/>
</dbReference>
<organism evidence="3 4">
    <name type="scientific">Diplogelasinospora grovesii</name>
    <dbReference type="NCBI Taxonomy" id="303347"/>
    <lineage>
        <taxon>Eukaryota</taxon>
        <taxon>Fungi</taxon>
        <taxon>Dikarya</taxon>
        <taxon>Ascomycota</taxon>
        <taxon>Pezizomycotina</taxon>
        <taxon>Sordariomycetes</taxon>
        <taxon>Sordariomycetidae</taxon>
        <taxon>Sordariales</taxon>
        <taxon>Diplogelasinosporaceae</taxon>
        <taxon>Diplogelasinospora</taxon>
    </lineage>
</organism>
<dbReference type="GO" id="GO:0008270">
    <property type="term" value="F:zinc ion binding"/>
    <property type="evidence" value="ECO:0007669"/>
    <property type="project" value="UniProtKB-KW"/>
</dbReference>
<evidence type="ECO:0000259" key="2">
    <source>
        <dbReference type="PROSITE" id="PS50089"/>
    </source>
</evidence>
<gene>
    <name evidence="3" type="ORF">QBC46DRAFT_342340</name>
</gene>
<dbReference type="SUPFAM" id="SSF57850">
    <property type="entry name" value="RING/U-box"/>
    <property type="match status" value="1"/>
</dbReference>
<dbReference type="Gene3D" id="3.30.40.10">
    <property type="entry name" value="Zinc/RING finger domain, C3HC4 (zinc finger)"/>
    <property type="match status" value="1"/>
</dbReference>
<name>A0AAN6N994_9PEZI</name>
<dbReference type="AlphaFoldDB" id="A0AAN6N994"/>
<evidence type="ECO:0000256" key="1">
    <source>
        <dbReference type="PROSITE-ProRule" id="PRU00175"/>
    </source>
</evidence>
<comment type="caution">
    <text evidence="3">The sequence shown here is derived from an EMBL/GenBank/DDBJ whole genome shotgun (WGS) entry which is preliminary data.</text>
</comment>
<keyword evidence="1" id="KW-0863">Zinc-finger</keyword>
<evidence type="ECO:0000313" key="4">
    <source>
        <dbReference type="Proteomes" id="UP001303473"/>
    </source>
</evidence>
<feature type="domain" description="RING-type" evidence="2">
    <location>
        <begin position="44"/>
        <end position="93"/>
    </location>
</feature>
<sequence length="123" mass="13932">MPRVPAIPQYNARDDKDGIRSAVVDPELNRQPSQMQHVESERTCTICYIKFGEPSPDGVIEKPLRLSCTHIFGKHCLQRWFETPKPFICPYCQAKLSVSTVTVIALFTSSGYTKHKQTPGAYF</sequence>
<dbReference type="InterPro" id="IPR013083">
    <property type="entry name" value="Znf_RING/FYVE/PHD"/>
</dbReference>
<dbReference type="Proteomes" id="UP001303473">
    <property type="component" value="Unassembled WGS sequence"/>
</dbReference>
<dbReference type="PROSITE" id="PS50089">
    <property type="entry name" value="ZF_RING_2"/>
    <property type="match status" value="1"/>
</dbReference>
<reference evidence="4" key="1">
    <citation type="journal article" date="2023" name="Mol. Phylogenet. Evol.">
        <title>Genome-scale phylogeny and comparative genomics of the fungal order Sordariales.</title>
        <authorList>
            <person name="Hensen N."/>
            <person name="Bonometti L."/>
            <person name="Westerberg I."/>
            <person name="Brannstrom I.O."/>
            <person name="Guillou S."/>
            <person name="Cros-Aarteil S."/>
            <person name="Calhoun S."/>
            <person name="Haridas S."/>
            <person name="Kuo A."/>
            <person name="Mondo S."/>
            <person name="Pangilinan J."/>
            <person name="Riley R."/>
            <person name="LaButti K."/>
            <person name="Andreopoulos B."/>
            <person name="Lipzen A."/>
            <person name="Chen C."/>
            <person name="Yan M."/>
            <person name="Daum C."/>
            <person name="Ng V."/>
            <person name="Clum A."/>
            <person name="Steindorff A."/>
            <person name="Ohm R.A."/>
            <person name="Martin F."/>
            <person name="Silar P."/>
            <person name="Natvig D.O."/>
            <person name="Lalanne C."/>
            <person name="Gautier V."/>
            <person name="Ament-Velasquez S.L."/>
            <person name="Kruys A."/>
            <person name="Hutchinson M.I."/>
            <person name="Powell A.J."/>
            <person name="Barry K."/>
            <person name="Miller A.N."/>
            <person name="Grigoriev I.V."/>
            <person name="Debuchy R."/>
            <person name="Gladieux P."/>
            <person name="Hiltunen Thoren M."/>
            <person name="Johannesson H."/>
        </authorList>
    </citation>
    <scope>NUCLEOTIDE SEQUENCE [LARGE SCALE GENOMIC DNA]</scope>
    <source>
        <strain evidence="4">CBS 340.73</strain>
    </source>
</reference>
<evidence type="ECO:0000313" key="3">
    <source>
        <dbReference type="EMBL" id="KAK3939612.1"/>
    </source>
</evidence>
<keyword evidence="4" id="KW-1185">Reference proteome</keyword>
<accession>A0AAN6N994</accession>